<gene>
    <name evidence="1" type="ORF">QEH59_01690</name>
</gene>
<proteinExistence type="predicted"/>
<evidence type="ECO:0000313" key="2">
    <source>
        <dbReference type="Proteomes" id="UP001243717"/>
    </source>
</evidence>
<accession>A0ABU1AGY3</accession>
<dbReference type="Proteomes" id="UP001243717">
    <property type="component" value="Unassembled WGS sequence"/>
</dbReference>
<dbReference type="RefSeq" id="WP_308983628.1">
    <property type="nucleotide sequence ID" value="NZ_JARXIC010000002.1"/>
</dbReference>
<sequence length="90" mass="10274">MKEDNYEKELLEAEDDILNAARAPSDREAALLKEAAQQTYNKDKRINIRISSRDLSALQKKANRYGMPYQTLVSSVLHRYVTGDLTEVDS</sequence>
<protein>
    <recommendedName>
        <fullName evidence="3">Antitoxin</fullName>
    </recommendedName>
</protein>
<evidence type="ECO:0008006" key="3">
    <source>
        <dbReference type="Google" id="ProtNLM"/>
    </source>
</evidence>
<name>A0ABU1AGY3_9BACT</name>
<dbReference type="EMBL" id="JARXIC010000002">
    <property type="protein sequence ID" value="MDQ8193120.1"/>
    <property type="molecule type" value="Genomic_DNA"/>
</dbReference>
<reference evidence="1 2" key="1">
    <citation type="submission" date="2023-04" db="EMBL/GenBank/DDBJ databases">
        <title>A novel bacteria isolated from coastal sediment.</title>
        <authorList>
            <person name="Liu X.-J."/>
            <person name="Du Z.-J."/>
        </authorList>
    </citation>
    <scope>NUCLEOTIDE SEQUENCE [LARGE SCALE GENOMIC DNA]</scope>
    <source>
        <strain evidence="1 2">SDUM461004</strain>
    </source>
</reference>
<comment type="caution">
    <text evidence="1">The sequence shown here is derived from an EMBL/GenBank/DDBJ whole genome shotgun (WGS) entry which is preliminary data.</text>
</comment>
<evidence type="ECO:0000313" key="1">
    <source>
        <dbReference type="EMBL" id="MDQ8193120.1"/>
    </source>
</evidence>
<organism evidence="1 2">
    <name type="scientific">Thalassobacterium sedimentorum</name>
    <dbReference type="NCBI Taxonomy" id="3041258"/>
    <lineage>
        <taxon>Bacteria</taxon>
        <taxon>Pseudomonadati</taxon>
        <taxon>Verrucomicrobiota</taxon>
        <taxon>Opitutia</taxon>
        <taxon>Puniceicoccales</taxon>
        <taxon>Coraliomargaritaceae</taxon>
        <taxon>Thalassobacterium</taxon>
    </lineage>
</organism>
<keyword evidence="2" id="KW-1185">Reference proteome</keyword>